<evidence type="ECO:0000313" key="3">
    <source>
        <dbReference type="Proteomes" id="UP000037737"/>
    </source>
</evidence>
<dbReference type="OrthoDB" id="3540634at2"/>
<protein>
    <submittedName>
        <fullName evidence="2">Membrane protein</fullName>
    </submittedName>
</protein>
<feature type="transmembrane region" description="Helical" evidence="1">
    <location>
        <begin position="76"/>
        <end position="97"/>
    </location>
</feature>
<keyword evidence="3" id="KW-1185">Reference proteome</keyword>
<feature type="transmembrane region" description="Helical" evidence="1">
    <location>
        <begin position="109"/>
        <end position="137"/>
    </location>
</feature>
<proteinExistence type="predicted"/>
<reference evidence="2" key="1">
    <citation type="submission" date="2015-04" db="EMBL/GenBank/DDBJ databases">
        <title>Complete genome sequence of Microbacterium chocolatum SIT 101, a bacterium enantioselectively hydrolyzing mesomeric diesters.</title>
        <authorList>
            <person name="Li X."/>
            <person name="Xu Y."/>
        </authorList>
    </citation>
    <scope>NUCLEOTIDE SEQUENCE [LARGE SCALE GENOMIC DNA]</scope>
    <source>
        <strain evidence="2">SIT 101</strain>
    </source>
</reference>
<sequence length="138" mass="13663">MNPILTIVVGATLLTVITIAFGGTFLLRVAGGGYAFNDLQKSFFRAGHAHAGVLVILGLVCVLAQDAAGVGGGWEWAAVGVLASAILISAGFFLSVLGRDPKRPGGAIALLWAGAAVLTLALLAVGISIIAAGVAALG</sequence>
<accession>A0A0M8MMP4</accession>
<gene>
    <name evidence="2" type="ORF">XI38_11705</name>
</gene>
<dbReference type="AlphaFoldDB" id="A0A0M8MMP4"/>
<dbReference type="PATRIC" id="fig|84292.3.peg.2378"/>
<feature type="transmembrane region" description="Helical" evidence="1">
    <location>
        <begin position="51"/>
        <end position="70"/>
    </location>
</feature>
<comment type="caution">
    <text evidence="2">The sequence shown here is derived from an EMBL/GenBank/DDBJ whole genome shotgun (WGS) entry which is preliminary data.</text>
</comment>
<evidence type="ECO:0000256" key="1">
    <source>
        <dbReference type="SAM" id="Phobius"/>
    </source>
</evidence>
<dbReference type="Proteomes" id="UP000037737">
    <property type="component" value="Unassembled WGS sequence"/>
</dbReference>
<dbReference type="KEGG" id="mcw:A8L33_06785"/>
<keyword evidence="1" id="KW-1133">Transmembrane helix</keyword>
<keyword evidence="1" id="KW-0812">Transmembrane</keyword>
<evidence type="ECO:0000313" key="2">
    <source>
        <dbReference type="EMBL" id="KOS10160.1"/>
    </source>
</evidence>
<name>A0A0M8MMP4_9MICO</name>
<organism evidence="2 3">
    <name type="scientific">Microbacterium aurantiacum</name>
    <dbReference type="NCBI Taxonomy" id="162393"/>
    <lineage>
        <taxon>Bacteria</taxon>
        <taxon>Bacillati</taxon>
        <taxon>Actinomycetota</taxon>
        <taxon>Actinomycetes</taxon>
        <taxon>Micrococcales</taxon>
        <taxon>Microbacteriaceae</taxon>
        <taxon>Microbacterium</taxon>
    </lineage>
</organism>
<keyword evidence="1" id="KW-0472">Membrane</keyword>
<feature type="transmembrane region" description="Helical" evidence="1">
    <location>
        <begin position="6"/>
        <end position="30"/>
    </location>
</feature>
<dbReference type="EMBL" id="LAVO01000012">
    <property type="protein sequence ID" value="KOS10160.1"/>
    <property type="molecule type" value="Genomic_DNA"/>
</dbReference>